<reference evidence="2 3" key="1">
    <citation type="journal article" date="2008" name="Nature">
        <title>The Phaeodactylum genome reveals the evolutionary history of diatom genomes.</title>
        <authorList>
            <person name="Bowler C."/>
            <person name="Allen A.E."/>
            <person name="Badger J.H."/>
            <person name="Grimwood J."/>
            <person name="Jabbari K."/>
            <person name="Kuo A."/>
            <person name="Maheswari U."/>
            <person name="Martens C."/>
            <person name="Maumus F."/>
            <person name="Otillar R.P."/>
            <person name="Rayko E."/>
            <person name="Salamov A."/>
            <person name="Vandepoele K."/>
            <person name="Beszteri B."/>
            <person name="Gruber A."/>
            <person name="Heijde M."/>
            <person name="Katinka M."/>
            <person name="Mock T."/>
            <person name="Valentin K."/>
            <person name="Verret F."/>
            <person name="Berges J.A."/>
            <person name="Brownlee C."/>
            <person name="Cadoret J.P."/>
            <person name="Chiovitti A."/>
            <person name="Choi C.J."/>
            <person name="Coesel S."/>
            <person name="De Martino A."/>
            <person name="Detter J.C."/>
            <person name="Durkin C."/>
            <person name="Falciatore A."/>
            <person name="Fournet J."/>
            <person name="Haruta M."/>
            <person name="Huysman M.J."/>
            <person name="Jenkins B.D."/>
            <person name="Jiroutova K."/>
            <person name="Jorgensen R.E."/>
            <person name="Joubert Y."/>
            <person name="Kaplan A."/>
            <person name="Kroger N."/>
            <person name="Kroth P.G."/>
            <person name="La Roche J."/>
            <person name="Lindquist E."/>
            <person name="Lommer M."/>
            <person name="Martin-Jezequel V."/>
            <person name="Lopez P.J."/>
            <person name="Lucas S."/>
            <person name="Mangogna M."/>
            <person name="McGinnis K."/>
            <person name="Medlin L.K."/>
            <person name="Montsant A."/>
            <person name="Oudot-Le Secq M.P."/>
            <person name="Napoli C."/>
            <person name="Obornik M."/>
            <person name="Parker M.S."/>
            <person name="Petit J.L."/>
            <person name="Porcel B.M."/>
            <person name="Poulsen N."/>
            <person name="Robison M."/>
            <person name="Rychlewski L."/>
            <person name="Rynearson T.A."/>
            <person name="Schmutz J."/>
            <person name="Shapiro H."/>
            <person name="Siaut M."/>
            <person name="Stanley M."/>
            <person name="Sussman M.R."/>
            <person name="Taylor A.R."/>
            <person name="Vardi A."/>
            <person name="von Dassow P."/>
            <person name="Vyverman W."/>
            <person name="Willis A."/>
            <person name="Wyrwicz L.S."/>
            <person name="Rokhsar D.S."/>
            <person name="Weissenbach J."/>
            <person name="Armbrust E.V."/>
            <person name="Green B.R."/>
            <person name="Van de Peer Y."/>
            <person name="Grigoriev I.V."/>
        </authorList>
    </citation>
    <scope>NUCLEOTIDE SEQUENCE [LARGE SCALE GENOMIC DNA]</scope>
    <source>
        <strain evidence="2 3">CCAP 1055/1</strain>
    </source>
</reference>
<dbReference type="KEGG" id="pti:PHATRDRAFT_37868"/>
<accession>B7G498</accession>
<proteinExistence type="predicted"/>
<dbReference type="PaxDb" id="2850-Phatr37868"/>
<dbReference type="AlphaFoldDB" id="B7G498"/>
<organism evidence="2 3">
    <name type="scientific">Phaeodactylum tricornutum (strain CCAP 1055/1)</name>
    <dbReference type="NCBI Taxonomy" id="556484"/>
    <lineage>
        <taxon>Eukaryota</taxon>
        <taxon>Sar</taxon>
        <taxon>Stramenopiles</taxon>
        <taxon>Ochrophyta</taxon>
        <taxon>Bacillariophyta</taxon>
        <taxon>Bacillariophyceae</taxon>
        <taxon>Bacillariophycidae</taxon>
        <taxon>Naviculales</taxon>
        <taxon>Phaeodactylaceae</taxon>
        <taxon>Phaeodactylum</taxon>
    </lineage>
</organism>
<dbReference type="Proteomes" id="UP000000759">
    <property type="component" value="Chromosome 14"/>
</dbReference>
<feature type="coiled-coil region" evidence="1">
    <location>
        <begin position="34"/>
        <end position="68"/>
    </location>
</feature>
<name>B7G498_PHATC</name>
<dbReference type="InParanoid" id="B7G498"/>
<keyword evidence="3" id="KW-1185">Reference proteome</keyword>
<gene>
    <name evidence="2" type="ORF">PHATRDRAFT_37868</name>
</gene>
<evidence type="ECO:0000256" key="1">
    <source>
        <dbReference type="SAM" id="Coils"/>
    </source>
</evidence>
<protein>
    <submittedName>
        <fullName evidence="2">Uncharacterized protein</fullName>
    </submittedName>
</protein>
<dbReference type="STRING" id="556484.B7G498"/>
<dbReference type="HOGENOM" id="CLU_1513424_0_0_1"/>
<reference evidence="3" key="2">
    <citation type="submission" date="2008-08" db="EMBL/GenBank/DDBJ databases">
        <authorList>
            <consortium name="Diatom Consortium"/>
            <person name="Grigoriev I."/>
            <person name="Grimwood J."/>
            <person name="Kuo A."/>
            <person name="Otillar R.P."/>
            <person name="Salamov A."/>
            <person name="Detter J.C."/>
            <person name="Lindquist E."/>
            <person name="Shapiro H."/>
            <person name="Lucas S."/>
            <person name="Glavina del Rio T."/>
            <person name="Pitluck S."/>
            <person name="Rokhsar D."/>
            <person name="Bowler C."/>
        </authorList>
    </citation>
    <scope>GENOME REANNOTATION</scope>
    <source>
        <strain evidence="3">CCAP 1055/1</strain>
    </source>
</reference>
<dbReference type="eggNOG" id="ENOG502T26X">
    <property type="taxonomic scope" value="Eukaryota"/>
</dbReference>
<evidence type="ECO:0000313" key="3">
    <source>
        <dbReference type="Proteomes" id="UP000000759"/>
    </source>
</evidence>
<dbReference type="InterPro" id="IPR012917">
    <property type="entry name" value="DUF3294"/>
</dbReference>
<dbReference type="Gene3D" id="3.90.20.10">
    <property type="match status" value="1"/>
</dbReference>
<dbReference type="Pfam" id="PF07957">
    <property type="entry name" value="DUF3294"/>
    <property type="match status" value="1"/>
</dbReference>
<evidence type="ECO:0000313" key="2">
    <source>
        <dbReference type="EMBL" id="EEC46414.1"/>
    </source>
</evidence>
<dbReference type="EMBL" id="CM000616">
    <property type="protein sequence ID" value="EEC46414.1"/>
    <property type="molecule type" value="Genomic_DNA"/>
</dbReference>
<keyword evidence="1" id="KW-0175">Coiled coil</keyword>
<dbReference type="RefSeq" id="XP_002181874.1">
    <property type="nucleotide sequence ID" value="XM_002181838.1"/>
</dbReference>
<dbReference type="GeneID" id="7202663"/>
<sequence>MAPQSECADAATRFHKIAGEHDGAPMPAWAQQMVHQQQQSMQQIDQRLDQMDRRIQQMDDGMQQFQQNITDQLTQFHQNTTDQLVLIQQEIAKSRNSSVVRPGDALVSLPNQNGHNPPAFFPRNLKELLALSGTNCNTLLAFYELQAQGGVESRRLALAIFFGVRRHMY</sequence>